<organism evidence="11 12">
    <name type="scientific">Iris pallida</name>
    <name type="common">Sweet iris</name>
    <dbReference type="NCBI Taxonomy" id="29817"/>
    <lineage>
        <taxon>Eukaryota</taxon>
        <taxon>Viridiplantae</taxon>
        <taxon>Streptophyta</taxon>
        <taxon>Embryophyta</taxon>
        <taxon>Tracheophyta</taxon>
        <taxon>Spermatophyta</taxon>
        <taxon>Magnoliopsida</taxon>
        <taxon>Liliopsida</taxon>
        <taxon>Asparagales</taxon>
        <taxon>Iridaceae</taxon>
        <taxon>Iridoideae</taxon>
        <taxon>Irideae</taxon>
        <taxon>Iris</taxon>
    </lineage>
</organism>
<keyword evidence="5 9" id="KW-0408">Iron</keyword>
<dbReference type="InterPro" id="IPR044861">
    <property type="entry name" value="IPNS-like_FE2OG_OXY"/>
</dbReference>
<evidence type="ECO:0000256" key="4">
    <source>
        <dbReference type="ARBA" id="ARBA00023002"/>
    </source>
</evidence>
<comment type="caution">
    <text evidence="11">The sequence shown here is derived from an EMBL/GenBank/DDBJ whole genome shotgun (WGS) entry which is preliminary data.</text>
</comment>
<feature type="domain" description="Fe2OG dioxygenase" evidence="10">
    <location>
        <begin position="179"/>
        <end position="285"/>
    </location>
</feature>
<evidence type="ECO:0000256" key="8">
    <source>
        <dbReference type="ARBA" id="ARBA00066708"/>
    </source>
</evidence>
<keyword evidence="4 9" id="KW-0560">Oxidoreductase</keyword>
<protein>
    <recommendedName>
        <fullName evidence="8">gibberellin 2beta-dioxygenase</fullName>
        <ecNumber evidence="8">1.14.11.13</ecNumber>
    </recommendedName>
</protein>
<accession>A0AAX6GCM8</accession>
<dbReference type="Pfam" id="PF14226">
    <property type="entry name" value="DIOX_N"/>
    <property type="match status" value="1"/>
</dbReference>
<dbReference type="PANTHER" id="PTHR47990">
    <property type="entry name" value="2-OXOGLUTARATE (2OG) AND FE(II)-DEPENDENT OXYGENASE SUPERFAMILY PROTEIN-RELATED"/>
    <property type="match status" value="1"/>
</dbReference>
<evidence type="ECO:0000256" key="2">
    <source>
        <dbReference type="ARBA" id="ARBA00022723"/>
    </source>
</evidence>
<evidence type="ECO:0000256" key="5">
    <source>
        <dbReference type="ARBA" id="ARBA00023004"/>
    </source>
</evidence>
<dbReference type="InterPro" id="IPR027443">
    <property type="entry name" value="IPNS-like_sf"/>
</dbReference>
<evidence type="ECO:0000259" key="10">
    <source>
        <dbReference type="PROSITE" id="PS51471"/>
    </source>
</evidence>
<evidence type="ECO:0000256" key="1">
    <source>
        <dbReference type="ARBA" id="ARBA00001961"/>
    </source>
</evidence>
<dbReference type="PROSITE" id="PS51471">
    <property type="entry name" value="FE2OG_OXY"/>
    <property type="match status" value="1"/>
</dbReference>
<dbReference type="AlphaFoldDB" id="A0AAX6GCM8"/>
<dbReference type="GO" id="GO:0045543">
    <property type="term" value="F:gibberellin 2-beta-dioxygenase activity"/>
    <property type="evidence" value="ECO:0007669"/>
    <property type="project" value="UniProtKB-EC"/>
</dbReference>
<evidence type="ECO:0000256" key="7">
    <source>
        <dbReference type="ARBA" id="ARBA00061282"/>
    </source>
</evidence>
<proteinExistence type="inferred from homology"/>
<dbReference type="SUPFAM" id="SSF51197">
    <property type="entry name" value="Clavaminate synthase-like"/>
    <property type="match status" value="1"/>
</dbReference>
<reference evidence="11" key="1">
    <citation type="journal article" date="2023" name="GigaByte">
        <title>Genome assembly of the bearded iris, Iris pallida Lam.</title>
        <authorList>
            <person name="Bruccoleri R.E."/>
            <person name="Oakeley E.J."/>
            <person name="Faust A.M.E."/>
            <person name="Altorfer M."/>
            <person name="Dessus-Babus S."/>
            <person name="Burckhardt D."/>
            <person name="Oertli M."/>
            <person name="Naumann U."/>
            <person name="Petersen F."/>
            <person name="Wong J."/>
        </authorList>
    </citation>
    <scope>NUCLEOTIDE SEQUENCE</scope>
    <source>
        <strain evidence="11">GSM-AAB239-AS_SAM_17_03QT</strain>
    </source>
</reference>
<evidence type="ECO:0000256" key="6">
    <source>
        <dbReference type="ARBA" id="ARBA00052204"/>
    </source>
</evidence>
<evidence type="ECO:0000256" key="9">
    <source>
        <dbReference type="RuleBase" id="RU003682"/>
    </source>
</evidence>
<dbReference type="InterPro" id="IPR005123">
    <property type="entry name" value="Oxoglu/Fe-dep_dioxygenase_dom"/>
</dbReference>
<dbReference type="Gene3D" id="2.60.120.330">
    <property type="entry name" value="B-lactam Antibiotic, Isopenicillin N Synthase, Chain"/>
    <property type="match status" value="1"/>
</dbReference>
<evidence type="ECO:0000256" key="3">
    <source>
        <dbReference type="ARBA" id="ARBA00022964"/>
    </source>
</evidence>
<comment type="cofactor">
    <cofactor evidence="1">
        <name>L-ascorbate</name>
        <dbReference type="ChEBI" id="CHEBI:38290"/>
    </cofactor>
</comment>
<comment type="catalytic activity">
    <reaction evidence="6">
        <text>gibberellin A1 + 2-oxoglutarate + O2 = gibberellin A8 + succinate + CO2</text>
        <dbReference type="Rhea" id="RHEA:15005"/>
        <dbReference type="ChEBI" id="CHEBI:15379"/>
        <dbReference type="ChEBI" id="CHEBI:16526"/>
        <dbReference type="ChEBI" id="CHEBI:16810"/>
        <dbReference type="ChEBI" id="CHEBI:30031"/>
        <dbReference type="ChEBI" id="CHEBI:58524"/>
        <dbReference type="ChEBI" id="CHEBI:58594"/>
        <dbReference type="EC" id="1.14.11.13"/>
    </reaction>
</comment>
<reference evidence="11" key="2">
    <citation type="submission" date="2023-04" db="EMBL/GenBank/DDBJ databases">
        <authorList>
            <person name="Bruccoleri R.E."/>
            <person name="Oakeley E.J."/>
            <person name="Faust A.-M."/>
            <person name="Dessus-Babus S."/>
            <person name="Altorfer M."/>
            <person name="Burckhardt D."/>
            <person name="Oertli M."/>
            <person name="Naumann U."/>
            <person name="Petersen F."/>
            <person name="Wong J."/>
        </authorList>
    </citation>
    <scope>NUCLEOTIDE SEQUENCE</scope>
    <source>
        <strain evidence="11">GSM-AAB239-AS_SAM_17_03QT</strain>
        <tissue evidence="11">Leaf</tissue>
    </source>
</reference>
<dbReference type="EC" id="1.14.11.13" evidence="8"/>
<dbReference type="Proteomes" id="UP001140949">
    <property type="component" value="Unassembled WGS sequence"/>
</dbReference>
<comment type="similarity">
    <text evidence="7">Belongs to the iron/ascorbate-dependent oxidoreductase family. GA2OX subfamily.</text>
</comment>
<evidence type="ECO:0000313" key="12">
    <source>
        <dbReference type="Proteomes" id="UP001140949"/>
    </source>
</evidence>
<dbReference type="GO" id="GO:0046872">
    <property type="term" value="F:metal ion binding"/>
    <property type="evidence" value="ECO:0007669"/>
    <property type="project" value="UniProtKB-KW"/>
</dbReference>
<dbReference type="PRINTS" id="PR00682">
    <property type="entry name" value="IPNSYNTHASE"/>
</dbReference>
<dbReference type="InterPro" id="IPR050231">
    <property type="entry name" value="Iron_ascorbate_oxido_reductase"/>
</dbReference>
<dbReference type="EMBL" id="JANAVB010021371">
    <property type="protein sequence ID" value="KAJ6825971.1"/>
    <property type="molecule type" value="Genomic_DNA"/>
</dbReference>
<dbReference type="FunFam" id="2.60.120.330:FF:000014">
    <property type="entry name" value="Gibberellin 2-beta-dioxygenase 1"/>
    <property type="match status" value="1"/>
</dbReference>
<name>A0AAX6GCM8_IRIPA</name>
<gene>
    <name evidence="11" type="ORF">M6B38_374495</name>
</gene>
<keyword evidence="12" id="KW-1185">Reference proteome</keyword>
<sequence length="337" mass="37517">MVVLTNPPTEQLSLVDAYKPIANARVAGIVPVVDLSSPNSAADIVRACEELGFFKVTNHGFPSDLTARLETEALRFFSAGEDEKEKGGPALPFGYGNKRIGYNGDMGWVEYLLFEITSQPLPPASLDFLDEPSATRFRVALNEYITAVKRLACELLELMAEGMGIQPRDCFSKMVMQEESDRMFRLNHYPPRPQQQLNSSLSLTGFGEHTDPQIISVLRSNNSSGFQIAVRDGSWVPVPPDQDSFFINVGDILQVMTNGRFRSVRHRVESNGCEPRLSMIYFGGPPPSQVVGPLPQLLLRSGDRSRYKEFTWADYKKAAYNSKLADNRLSPFENTVA</sequence>
<evidence type="ECO:0000313" key="11">
    <source>
        <dbReference type="EMBL" id="KAJ6825971.1"/>
    </source>
</evidence>
<dbReference type="InterPro" id="IPR026992">
    <property type="entry name" value="DIOX_N"/>
</dbReference>
<dbReference type="Pfam" id="PF03171">
    <property type="entry name" value="2OG-FeII_Oxy"/>
    <property type="match status" value="1"/>
</dbReference>
<keyword evidence="2 9" id="KW-0479">Metal-binding</keyword>
<keyword evidence="3" id="KW-0223">Dioxygenase</keyword>